<dbReference type="PANTHER" id="PTHR23176:SF104">
    <property type="entry name" value="RHO GTPASE-ACTIVATING PROTEIN 27"/>
    <property type="match status" value="1"/>
</dbReference>
<gene>
    <name evidence="10" type="primary">LOC117547405</name>
</gene>
<dbReference type="PROSITE" id="PS01159">
    <property type="entry name" value="WW_DOMAIN_1"/>
    <property type="match status" value="1"/>
</dbReference>
<accession>A0A6P8UPM8</accession>
<sequence>MELVSVQHDFEYTAKDGRLVSIKPNESYILVSRTNEHWWHVRKDLHTRPFYVPAQYVKELPTITEHSSDKMDSPVTKPLEMDDIRRRKGTTVIRVCDLDAPRETYRFSTFGHCEKIQDVKPCETLEGPISSSFAHREHDIQTQDSTEGLSSTPALLNTDILELYAKHHHVPKVKTVPKEPLLEGEVIQQQTFLQDEDMDFPSPPNSPLYDTIPKLNIPEFDTFSELPGPIDSDDTFVFEEQHLNFTEEATSCPNEAPTEQVENESLRSAVYVNVSQLRKSISESPPSAPSSYSPSYLNPEGWEVHVDQDSGQEYFYHPSTGRTTWDSPFLDSPTDPEPPCSPSPPQSPALSPSSPPAWTSDWEQLVDESSGQPYFYNAMSGETSWEPPEQLSPYPPVMEPMSVHRFHEDGPPPLPDEDYPLENNPAAAHPESNEDLLAMGPPTLPKEYTLSHAGRAIIPRANLDRSTPNGWNLNVQPNGTWVFTSEHSPEQWVKSVDEQGQTYYYLRDGSKSLWNLPEVPVGHYRMENGVEADNPSVVKNWRHTMGPAQMSAAHDDGRVMPTHKRNTSDYSSDSSSTGNSPETQHDAFGFRPWRNPYYLTSRWLRYNVQNLEKAGILNKTKVCDNGKKVRKNWAQTWTVLHGGVLTFHKDPKSGAIGTSIKTNQFVPEITVDLRGATIGWAPKDKSSKKNVLELKGKNGVEFLVQYDTESIIHDWHKVLVDTIRQLEYQDHHSEDEDGDLYEKIGGTERDDKLGGGIDKRRPSKLTITHSSSGAGDSDQKRVRTKLMKFLMKRPTLQSVKEKGYIRDNVFGCHLGTLCAQERATVPSFVEKCIKAVEKRGLDIDGLYRVSGNLAVIQKLRFKADHEELDLEDGQWEDVHVITGALKLFFRELPEPLFPFSHFNKFIEAIRIPDYNTKASCMYELVRSLPPSNHDTMKLLFGHLRRLIEYGEDNRMTVQNVAIVFGPTLLRPEMELGNITMHMVFQNQIVEFILNEYELMFYSS</sequence>
<dbReference type="InterPro" id="IPR050729">
    <property type="entry name" value="Rho-GAP"/>
</dbReference>
<dbReference type="AlphaFoldDB" id="A0A6P8UPM8"/>
<dbReference type="InterPro" id="IPR001202">
    <property type="entry name" value="WW_dom"/>
</dbReference>
<dbReference type="SMART" id="SM00324">
    <property type="entry name" value="RhoGAP"/>
    <property type="match status" value="1"/>
</dbReference>
<feature type="region of interest" description="Disordered" evidence="4">
    <location>
        <begin position="313"/>
        <end position="360"/>
    </location>
</feature>
<feature type="region of interest" description="Disordered" evidence="4">
    <location>
        <begin position="549"/>
        <end position="587"/>
    </location>
</feature>
<dbReference type="InterPro" id="IPR001849">
    <property type="entry name" value="PH_domain"/>
</dbReference>
<keyword evidence="9" id="KW-1185">Reference proteome</keyword>
<evidence type="ECO:0000256" key="1">
    <source>
        <dbReference type="ARBA" id="ARBA00022443"/>
    </source>
</evidence>
<dbReference type="PROSITE" id="PS50238">
    <property type="entry name" value="RHOGAP"/>
    <property type="match status" value="1"/>
</dbReference>
<feature type="region of interest" description="Disordered" evidence="4">
    <location>
        <begin position="734"/>
        <end position="778"/>
    </location>
</feature>
<evidence type="ECO:0000256" key="3">
    <source>
        <dbReference type="PROSITE-ProRule" id="PRU00192"/>
    </source>
</evidence>
<feature type="domain" description="WW" evidence="7">
    <location>
        <begin position="299"/>
        <end position="330"/>
    </location>
</feature>
<dbReference type="InterPro" id="IPR000198">
    <property type="entry name" value="RhoGAP_dom"/>
</dbReference>
<feature type="domain" description="SH3" evidence="5">
    <location>
        <begin position="1"/>
        <end position="62"/>
    </location>
</feature>
<dbReference type="Gene3D" id="1.10.555.10">
    <property type="entry name" value="Rho GTPase activation protein"/>
    <property type="match status" value="1"/>
</dbReference>
<dbReference type="PROSITE" id="PS50020">
    <property type="entry name" value="WW_DOMAIN_2"/>
    <property type="match status" value="3"/>
</dbReference>
<evidence type="ECO:0000313" key="10">
    <source>
        <dbReference type="RefSeq" id="XP_034074040.1"/>
    </source>
</evidence>
<evidence type="ECO:0000256" key="2">
    <source>
        <dbReference type="ARBA" id="ARBA00022468"/>
    </source>
</evidence>
<dbReference type="FunFam" id="2.20.70.10:FF:000149">
    <property type="entry name" value="Rho GTPase-activating protein 27"/>
    <property type="match status" value="1"/>
</dbReference>
<evidence type="ECO:0000256" key="4">
    <source>
        <dbReference type="SAM" id="MobiDB-lite"/>
    </source>
</evidence>
<reference evidence="10" key="1">
    <citation type="submission" date="2025-08" db="UniProtKB">
        <authorList>
            <consortium name="RefSeq"/>
        </authorList>
    </citation>
    <scope>IDENTIFICATION</scope>
</reference>
<dbReference type="Gene3D" id="2.30.30.40">
    <property type="entry name" value="SH3 Domains"/>
    <property type="match status" value="1"/>
</dbReference>
<dbReference type="SMART" id="SM00233">
    <property type="entry name" value="PH"/>
    <property type="match status" value="1"/>
</dbReference>
<dbReference type="InterPro" id="IPR008936">
    <property type="entry name" value="Rho_GTPase_activation_prot"/>
</dbReference>
<dbReference type="KEGG" id="gacu:117547405"/>
<feature type="domain" description="Rho-GAP" evidence="8">
    <location>
        <begin position="812"/>
        <end position="1000"/>
    </location>
</feature>
<feature type="domain" description="WW" evidence="7">
    <location>
        <begin position="486"/>
        <end position="519"/>
    </location>
</feature>
<keyword evidence="2" id="KW-0343">GTPase activation</keyword>
<proteinExistence type="predicted"/>
<feature type="domain" description="WW" evidence="7">
    <location>
        <begin position="356"/>
        <end position="390"/>
    </location>
</feature>
<dbReference type="GO" id="GO:0007165">
    <property type="term" value="P:signal transduction"/>
    <property type="evidence" value="ECO:0007669"/>
    <property type="project" value="InterPro"/>
</dbReference>
<evidence type="ECO:0000259" key="8">
    <source>
        <dbReference type="PROSITE" id="PS50238"/>
    </source>
</evidence>
<dbReference type="SUPFAM" id="SSF51045">
    <property type="entry name" value="WW domain"/>
    <property type="match status" value="2"/>
</dbReference>
<evidence type="ECO:0000259" key="7">
    <source>
        <dbReference type="PROSITE" id="PS50020"/>
    </source>
</evidence>
<dbReference type="PROSITE" id="PS50003">
    <property type="entry name" value="PH_DOMAIN"/>
    <property type="match status" value="1"/>
</dbReference>
<dbReference type="GeneID" id="117547405"/>
<dbReference type="CDD" id="cd04403">
    <property type="entry name" value="RhoGAP_ARHGAP27_15_12_9"/>
    <property type="match status" value="1"/>
</dbReference>
<dbReference type="SMART" id="SM00456">
    <property type="entry name" value="WW"/>
    <property type="match status" value="3"/>
</dbReference>
<dbReference type="CDD" id="cd00201">
    <property type="entry name" value="WW"/>
    <property type="match status" value="2"/>
</dbReference>
<dbReference type="SUPFAM" id="SSF50729">
    <property type="entry name" value="PH domain-like"/>
    <property type="match status" value="1"/>
</dbReference>
<organism evidence="9 10">
    <name type="scientific">Gymnodraco acuticeps</name>
    <name type="common">Antarctic dragonfish</name>
    <dbReference type="NCBI Taxonomy" id="8218"/>
    <lineage>
        <taxon>Eukaryota</taxon>
        <taxon>Metazoa</taxon>
        <taxon>Chordata</taxon>
        <taxon>Craniata</taxon>
        <taxon>Vertebrata</taxon>
        <taxon>Euteleostomi</taxon>
        <taxon>Actinopterygii</taxon>
        <taxon>Neopterygii</taxon>
        <taxon>Teleostei</taxon>
        <taxon>Neoteleostei</taxon>
        <taxon>Acanthomorphata</taxon>
        <taxon>Eupercaria</taxon>
        <taxon>Perciformes</taxon>
        <taxon>Notothenioidei</taxon>
        <taxon>Bathydraconidae</taxon>
        <taxon>Gymnodraco</taxon>
    </lineage>
</organism>
<dbReference type="GO" id="GO:0005737">
    <property type="term" value="C:cytoplasm"/>
    <property type="evidence" value="ECO:0007669"/>
    <property type="project" value="TreeGrafter"/>
</dbReference>
<dbReference type="Gene3D" id="2.20.70.10">
    <property type="match status" value="2"/>
</dbReference>
<dbReference type="Pfam" id="PF00169">
    <property type="entry name" value="PH"/>
    <property type="match status" value="1"/>
</dbReference>
<dbReference type="CDD" id="cd13233">
    <property type="entry name" value="PH_ARHGAP9-like"/>
    <property type="match status" value="1"/>
</dbReference>
<keyword evidence="1 3" id="KW-0728">SH3 domain</keyword>
<dbReference type="Proteomes" id="UP000515161">
    <property type="component" value="Unplaced"/>
</dbReference>
<dbReference type="PANTHER" id="PTHR23176">
    <property type="entry name" value="RHO/RAC/CDC GTPASE-ACTIVATING PROTEIN"/>
    <property type="match status" value="1"/>
</dbReference>
<dbReference type="Pfam" id="PF00397">
    <property type="entry name" value="WW"/>
    <property type="match status" value="2"/>
</dbReference>
<dbReference type="InterPro" id="IPR036020">
    <property type="entry name" value="WW_dom_sf"/>
</dbReference>
<feature type="domain" description="PH" evidence="6">
    <location>
        <begin position="610"/>
        <end position="724"/>
    </location>
</feature>
<dbReference type="Gene3D" id="2.30.29.30">
    <property type="entry name" value="Pleckstrin-homology domain (PH domain)/Phosphotyrosine-binding domain (PTB)"/>
    <property type="match status" value="1"/>
</dbReference>
<dbReference type="PROSITE" id="PS50002">
    <property type="entry name" value="SH3"/>
    <property type="match status" value="1"/>
</dbReference>
<evidence type="ECO:0000259" key="6">
    <source>
        <dbReference type="PROSITE" id="PS50003"/>
    </source>
</evidence>
<dbReference type="InterPro" id="IPR036028">
    <property type="entry name" value="SH3-like_dom_sf"/>
</dbReference>
<evidence type="ECO:0000259" key="5">
    <source>
        <dbReference type="PROSITE" id="PS50002"/>
    </source>
</evidence>
<dbReference type="SUPFAM" id="SSF48350">
    <property type="entry name" value="GTPase activation domain, GAP"/>
    <property type="match status" value="1"/>
</dbReference>
<dbReference type="InterPro" id="IPR001452">
    <property type="entry name" value="SH3_domain"/>
</dbReference>
<feature type="compositionally biased region" description="Basic and acidic residues" evidence="4">
    <location>
        <begin position="734"/>
        <end position="760"/>
    </location>
</feature>
<dbReference type="SUPFAM" id="SSF50044">
    <property type="entry name" value="SH3-domain"/>
    <property type="match status" value="1"/>
</dbReference>
<dbReference type="FunFam" id="1.10.555.10:FF:000003">
    <property type="entry name" value="Putative rho GTPase-activating protein 12"/>
    <property type="match status" value="1"/>
</dbReference>
<feature type="region of interest" description="Disordered" evidence="4">
    <location>
        <begin position="373"/>
        <end position="393"/>
    </location>
</feature>
<dbReference type="InParanoid" id="A0A6P8UPM8"/>
<feature type="compositionally biased region" description="Pro residues" evidence="4">
    <location>
        <begin position="335"/>
        <end position="347"/>
    </location>
</feature>
<feature type="compositionally biased region" description="Polar residues" evidence="4">
    <location>
        <begin position="765"/>
        <end position="774"/>
    </location>
</feature>
<dbReference type="OrthoDB" id="79452at2759"/>
<dbReference type="GO" id="GO:0005096">
    <property type="term" value="F:GTPase activator activity"/>
    <property type="evidence" value="ECO:0007669"/>
    <property type="project" value="UniProtKB-KW"/>
</dbReference>
<name>A0A6P8UPM8_GYMAC</name>
<feature type="compositionally biased region" description="Low complexity" evidence="4">
    <location>
        <begin position="568"/>
        <end position="580"/>
    </location>
</feature>
<dbReference type="Pfam" id="PF00620">
    <property type="entry name" value="RhoGAP"/>
    <property type="match status" value="1"/>
</dbReference>
<protein>
    <submittedName>
        <fullName evidence="10">Rho GTPase-activating protein 27-like isoform X1</fullName>
    </submittedName>
</protein>
<evidence type="ECO:0000313" key="9">
    <source>
        <dbReference type="Proteomes" id="UP000515161"/>
    </source>
</evidence>
<dbReference type="RefSeq" id="XP_034074040.1">
    <property type="nucleotide sequence ID" value="XM_034218149.1"/>
</dbReference>
<dbReference type="InterPro" id="IPR011993">
    <property type="entry name" value="PH-like_dom_sf"/>
</dbReference>